<dbReference type="Pfam" id="PF02508">
    <property type="entry name" value="Rnf-Nqr"/>
    <property type="match status" value="1"/>
</dbReference>
<evidence type="ECO:0000256" key="7">
    <source>
        <dbReference type="ARBA" id="ARBA00023136"/>
    </source>
</evidence>
<evidence type="ECO:0000313" key="9">
    <source>
        <dbReference type="EMBL" id="SDW74483.1"/>
    </source>
</evidence>
<dbReference type="PANTHER" id="PTHR30586:SF0">
    <property type="entry name" value="ION-TRANSLOCATING OXIDOREDUCTASE COMPLEX SUBUNIT E"/>
    <property type="match status" value="1"/>
</dbReference>
<sequence>MLHELTKGIIKENPLFVQLLGVCPSLATSTSLTNAIGMGCAFTFVLVFTNMIIAAIRKLIPDQIHIPCYIVVIASVVTVLEMLMNAFVPALYAALGVFVPLIVVNCIVLGRAEAFACDHGVIDSAMDAIGMGIGFTFALSCIAFFRELVGAGKLFDHAVLPAAYQPVLIFILPAGAFLTMGFVFAAVNYFKERGAHNA</sequence>
<feature type="transmembrane region" description="Helical" evidence="8">
    <location>
        <begin position="66"/>
        <end position="84"/>
    </location>
</feature>
<evidence type="ECO:0000256" key="8">
    <source>
        <dbReference type="HAMAP-Rule" id="MF_00478"/>
    </source>
</evidence>
<dbReference type="EMBL" id="FNOP01000005">
    <property type="protein sequence ID" value="SDW74483.1"/>
    <property type="molecule type" value="Genomic_DNA"/>
</dbReference>
<comment type="caution">
    <text evidence="9">The sequence shown here is derived from an EMBL/GenBank/DDBJ whole genome shotgun (WGS) entry which is preliminary data.</text>
</comment>
<evidence type="ECO:0000313" key="10">
    <source>
        <dbReference type="Proteomes" id="UP000182379"/>
    </source>
</evidence>
<comment type="function">
    <text evidence="8">Part of a membrane-bound complex that couples electron transfer with translocation of ions across the membrane.</text>
</comment>
<dbReference type="InterPro" id="IPR003667">
    <property type="entry name" value="NqrDE/RnfAE"/>
</dbReference>
<dbReference type="Proteomes" id="UP000182379">
    <property type="component" value="Unassembled WGS sequence"/>
</dbReference>
<keyword evidence="4 8" id="KW-1278">Translocase</keyword>
<dbReference type="GO" id="GO:0012505">
    <property type="term" value="C:endomembrane system"/>
    <property type="evidence" value="ECO:0007669"/>
    <property type="project" value="UniProtKB-SubCell"/>
</dbReference>
<dbReference type="PIRSF" id="PIRSF006102">
    <property type="entry name" value="NQR_DE"/>
    <property type="match status" value="1"/>
</dbReference>
<dbReference type="AlphaFoldDB" id="A0A1H2W1Q4"/>
<accession>A0A1H2W1Q4</accession>
<comment type="subunit">
    <text evidence="8">The complex is composed of six subunits: RnfA, RnfB, RnfC, RnfD, RnfE and RnfG.</text>
</comment>
<comment type="similarity">
    <text evidence="8">Belongs to the NqrDE/RnfAE family.</text>
</comment>
<evidence type="ECO:0000256" key="6">
    <source>
        <dbReference type="ARBA" id="ARBA00022989"/>
    </source>
</evidence>
<keyword evidence="5 8" id="KW-0249">Electron transport</keyword>
<keyword evidence="7 8" id="KW-0472">Membrane</keyword>
<proteinExistence type="inferred from homology"/>
<dbReference type="GO" id="GO:0022900">
    <property type="term" value="P:electron transport chain"/>
    <property type="evidence" value="ECO:0007669"/>
    <property type="project" value="UniProtKB-UniRule"/>
</dbReference>
<protein>
    <recommendedName>
        <fullName evidence="8">Ion-translocating oxidoreductase complex subunit E</fullName>
        <ecNumber evidence="8">7.-.-.-</ecNumber>
    </recommendedName>
    <alternativeName>
        <fullName evidence="8">Rnf electron transport complex subunit E</fullName>
    </alternativeName>
</protein>
<comment type="subcellular location">
    <subcellularLocation>
        <location evidence="8">Cell membrane</location>
        <topology evidence="8">Multi-pass membrane protein</topology>
    </subcellularLocation>
    <subcellularLocation>
        <location evidence="1">Endomembrane system</location>
        <topology evidence="1">Multi-pass membrane protein</topology>
    </subcellularLocation>
</comment>
<evidence type="ECO:0000256" key="1">
    <source>
        <dbReference type="ARBA" id="ARBA00004127"/>
    </source>
</evidence>
<dbReference type="RefSeq" id="WP_012937510.1">
    <property type="nucleotide sequence ID" value="NZ_CALAKB010000006.1"/>
</dbReference>
<evidence type="ECO:0000256" key="4">
    <source>
        <dbReference type="ARBA" id="ARBA00022967"/>
    </source>
</evidence>
<name>A0A1H2W1Q4_ACIFE</name>
<feature type="transmembrane region" description="Helical" evidence="8">
    <location>
        <begin position="35"/>
        <end position="54"/>
    </location>
</feature>
<reference evidence="9 10" key="1">
    <citation type="submission" date="2016-10" db="EMBL/GenBank/DDBJ databases">
        <authorList>
            <person name="Varghese N."/>
            <person name="Submissions S."/>
        </authorList>
    </citation>
    <scope>NUCLEOTIDE SEQUENCE [LARGE SCALE GENOMIC DNA]</scope>
    <source>
        <strain evidence="9 10">WCC6</strain>
    </source>
</reference>
<evidence type="ECO:0000256" key="5">
    <source>
        <dbReference type="ARBA" id="ARBA00022982"/>
    </source>
</evidence>
<keyword evidence="6 8" id="KW-1133">Transmembrane helix</keyword>
<dbReference type="PANTHER" id="PTHR30586">
    <property type="entry name" value="ELECTRON TRANSPORT COMPLEX PROTEIN RNFE"/>
    <property type="match status" value="1"/>
</dbReference>
<dbReference type="EC" id="7.-.-.-" evidence="8"/>
<feature type="transmembrane region" description="Helical" evidence="8">
    <location>
        <begin position="90"/>
        <end position="112"/>
    </location>
</feature>
<evidence type="ECO:0000256" key="2">
    <source>
        <dbReference type="ARBA" id="ARBA00022448"/>
    </source>
</evidence>
<dbReference type="GO" id="GO:0005886">
    <property type="term" value="C:plasma membrane"/>
    <property type="evidence" value="ECO:0007669"/>
    <property type="project" value="UniProtKB-SubCell"/>
</dbReference>
<keyword evidence="8" id="KW-1003">Cell membrane</keyword>
<dbReference type="HAMAP" id="MF_00478">
    <property type="entry name" value="RsxE_RnfE"/>
    <property type="match status" value="1"/>
</dbReference>
<feature type="transmembrane region" description="Helical" evidence="8">
    <location>
        <begin position="165"/>
        <end position="190"/>
    </location>
</feature>
<organism evidence="9 10">
    <name type="scientific">Acidaminococcus fermentans</name>
    <dbReference type="NCBI Taxonomy" id="905"/>
    <lineage>
        <taxon>Bacteria</taxon>
        <taxon>Bacillati</taxon>
        <taxon>Bacillota</taxon>
        <taxon>Negativicutes</taxon>
        <taxon>Acidaminococcales</taxon>
        <taxon>Acidaminococcaceae</taxon>
        <taxon>Acidaminococcus</taxon>
    </lineage>
</organism>
<gene>
    <name evidence="8" type="primary">rnfE</name>
    <name evidence="9" type="ORF">SAMN05216495_10566</name>
</gene>
<dbReference type="InterPro" id="IPR010968">
    <property type="entry name" value="RnfE"/>
</dbReference>
<dbReference type="OMA" id="RIEVFHT"/>
<dbReference type="NCBIfam" id="NF009070">
    <property type="entry name" value="PRK12405.1"/>
    <property type="match status" value="1"/>
</dbReference>
<keyword evidence="3 8" id="KW-0812">Transmembrane</keyword>
<evidence type="ECO:0000256" key="3">
    <source>
        <dbReference type="ARBA" id="ARBA00022692"/>
    </source>
</evidence>
<dbReference type="GeneID" id="78333861"/>
<keyword evidence="2 8" id="KW-0813">Transport</keyword>
<dbReference type="NCBIfam" id="TIGR01948">
    <property type="entry name" value="rnfE"/>
    <property type="match status" value="1"/>
</dbReference>
<feature type="transmembrane region" description="Helical" evidence="8">
    <location>
        <begin position="124"/>
        <end position="145"/>
    </location>
</feature>